<evidence type="ECO:0000313" key="5">
    <source>
        <dbReference type="Proteomes" id="UP001177023"/>
    </source>
</evidence>
<dbReference type="InterPro" id="IPR023779">
    <property type="entry name" value="Chromodomain_CS"/>
</dbReference>
<dbReference type="PANTHER" id="PTHR46585:SF1">
    <property type="entry name" value="CHROMO DOMAIN-CONTAINING PROTEIN"/>
    <property type="match status" value="1"/>
</dbReference>
<comment type="subcellular location">
    <subcellularLocation>
        <location evidence="1">Nucleus</location>
    </subcellularLocation>
</comment>
<accession>A0AA36FTD5</accession>
<organism evidence="4 5">
    <name type="scientific">Mesorhabditis spiculigera</name>
    <dbReference type="NCBI Taxonomy" id="96644"/>
    <lineage>
        <taxon>Eukaryota</taxon>
        <taxon>Metazoa</taxon>
        <taxon>Ecdysozoa</taxon>
        <taxon>Nematoda</taxon>
        <taxon>Chromadorea</taxon>
        <taxon>Rhabditida</taxon>
        <taxon>Rhabditina</taxon>
        <taxon>Rhabditomorpha</taxon>
        <taxon>Rhabditoidea</taxon>
        <taxon>Rhabditidae</taxon>
        <taxon>Mesorhabditinae</taxon>
        <taxon>Mesorhabditis</taxon>
    </lineage>
</organism>
<dbReference type="PANTHER" id="PTHR46585">
    <property type="entry name" value="INTEGRASE CORE DOMAIN CONTAINING PROTEIN"/>
    <property type="match status" value="1"/>
</dbReference>
<dbReference type="InterPro" id="IPR016197">
    <property type="entry name" value="Chromo-like_dom_sf"/>
</dbReference>
<dbReference type="Gene3D" id="2.40.50.40">
    <property type="match status" value="1"/>
</dbReference>
<evidence type="ECO:0000313" key="4">
    <source>
        <dbReference type="EMBL" id="CAJ0566500.1"/>
    </source>
</evidence>
<sequence length="140" mass="16327">MRPAEVDIETKLPASHAKIASNSRFEVGDSVVLSNKRQVFQKGFRGLWGTELFVIKQIDMRSPVTYRVTDLNGELIEGRFYEQELQRAENPDGVYKVERILKERRRKGKIEYFVKWLDYGDEFNSWVSAEDVIDLRTPPS</sequence>
<keyword evidence="5" id="KW-1185">Reference proteome</keyword>
<dbReference type="SMART" id="SM00298">
    <property type="entry name" value="CHROMO"/>
    <property type="match status" value="1"/>
</dbReference>
<proteinExistence type="predicted"/>
<dbReference type="AlphaFoldDB" id="A0AA36FTD5"/>
<evidence type="ECO:0000259" key="3">
    <source>
        <dbReference type="PROSITE" id="PS50013"/>
    </source>
</evidence>
<dbReference type="PROSITE" id="PS50013">
    <property type="entry name" value="CHROMO_2"/>
    <property type="match status" value="1"/>
</dbReference>
<dbReference type="InterPro" id="IPR023780">
    <property type="entry name" value="Chromo_domain"/>
</dbReference>
<dbReference type="EMBL" id="CATQJA010001262">
    <property type="protein sequence ID" value="CAJ0566500.1"/>
    <property type="molecule type" value="Genomic_DNA"/>
</dbReference>
<name>A0AA36FTD5_9BILA</name>
<feature type="domain" description="Chromo" evidence="3">
    <location>
        <begin position="95"/>
        <end position="140"/>
    </location>
</feature>
<gene>
    <name evidence="4" type="ORF">MSPICULIGERA_LOCUS5099</name>
</gene>
<dbReference type="GO" id="GO:0005634">
    <property type="term" value="C:nucleus"/>
    <property type="evidence" value="ECO:0007669"/>
    <property type="project" value="UniProtKB-SubCell"/>
</dbReference>
<dbReference type="Pfam" id="PF00385">
    <property type="entry name" value="Chromo"/>
    <property type="match status" value="1"/>
</dbReference>
<evidence type="ECO:0000256" key="1">
    <source>
        <dbReference type="ARBA" id="ARBA00004123"/>
    </source>
</evidence>
<keyword evidence="2" id="KW-0539">Nucleus</keyword>
<feature type="non-terminal residue" evidence="4">
    <location>
        <position position="140"/>
    </location>
</feature>
<evidence type="ECO:0000256" key="2">
    <source>
        <dbReference type="ARBA" id="ARBA00023242"/>
    </source>
</evidence>
<dbReference type="SUPFAM" id="SSF54160">
    <property type="entry name" value="Chromo domain-like"/>
    <property type="match status" value="1"/>
</dbReference>
<dbReference type="Proteomes" id="UP001177023">
    <property type="component" value="Unassembled WGS sequence"/>
</dbReference>
<protein>
    <recommendedName>
        <fullName evidence="3">Chromo domain-containing protein</fullName>
    </recommendedName>
</protein>
<dbReference type="CDD" id="cd00024">
    <property type="entry name" value="CD_CSD"/>
    <property type="match status" value="1"/>
</dbReference>
<dbReference type="PROSITE" id="PS00598">
    <property type="entry name" value="CHROMO_1"/>
    <property type="match status" value="1"/>
</dbReference>
<reference evidence="4" key="1">
    <citation type="submission" date="2023-06" db="EMBL/GenBank/DDBJ databases">
        <authorList>
            <person name="Delattre M."/>
        </authorList>
    </citation>
    <scope>NUCLEOTIDE SEQUENCE</scope>
    <source>
        <strain evidence="4">AF72</strain>
    </source>
</reference>
<comment type="caution">
    <text evidence="4">The sequence shown here is derived from an EMBL/GenBank/DDBJ whole genome shotgun (WGS) entry which is preliminary data.</text>
</comment>
<dbReference type="InterPro" id="IPR000953">
    <property type="entry name" value="Chromo/chromo_shadow_dom"/>
</dbReference>